<gene>
    <name evidence="6" type="ORF">MCOS_LOCUS3360</name>
</gene>
<evidence type="ECO:0000256" key="2">
    <source>
        <dbReference type="ARBA" id="ARBA00022676"/>
    </source>
</evidence>
<keyword evidence="2" id="KW-0328">Glycosyltransferase</keyword>
<sequence>MTKPLLCSSLFLVIILHLAISKSENTCVRSGEEPNRFPVIEPSVSIGILVRNKAHSLPYFLSHLEQLDYPKDRIHLYFRVDNTIDRSARILETWVDSVRGLYHSVELEIDERSSNPISPNWAQDHHKHLIKLRQKALERAYAFNADYFFNLDADVILLNKATLRRLVEASALPMQDYPTPITVIAPMLNCTTSDVFSNFWGEMTAEGYYKRSADYFDLQRRQKSGIYPVAMVHTAVLVNLRHTKDKRLAFDPPPPGYKGPTDDIIIFARNAQAQGIQFYLDNREFYGYFPLPVDEAQIPRLYRDSSRYLLEREAELFLHLRLNAAFDDALPKELALKVSPLMERFTELPKPSRLGFDQIYLINLERRPDRLEKMTYALREQGIEAKLIRATDGKELNPESIKQWNITQLSGYADPYHKRALKYGEIGCFLSHYRIWQDMLTDDYERILILEDDLRFVPGFTRRLRATVEEADVGMPDWELLYVGRKRMSSNEEMVPGTRHLAFPSYTYWTLAYVLRRSGAHKLMAQRPLEKMVAVDEFLPIMFDQHPNKLWLSHFGPRNLLAISAEPLLVEPQRYTGEPFYVSDTEDSDIIPEYLYGGKSNKNRKSYL</sequence>
<evidence type="ECO:0000313" key="6">
    <source>
        <dbReference type="EMBL" id="VDD77357.1"/>
    </source>
</evidence>
<evidence type="ECO:0000313" key="7">
    <source>
        <dbReference type="Proteomes" id="UP000267029"/>
    </source>
</evidence>
<comment type="similarity">
    <text evidence="1">Belongs to the glycosyltransferase 25 family.</text>
</comment>
<dbReference type="InterPro" id="IPR029044">
    <property type="entry name" value="Nucleotide-diphossugar_trans"/>
</dbReference>
<reference evidence="8" key="2">
    <citation type="submission" date="2019-11" db="UniProtKB">
        <authorList>
            <consortium name="WormBaseParasite"/>
        </authorList>
    </citation>
    <scope>IDENTIFICATION</scope>
</reference>
<dbReference type="Proteomes" id="UP000267029">
    <property type="component" value="Unassembled WGS sequence"/>
</dbReference>
<protein>
    <submittedName>
        <fullName evidence="8">Glycosyltransferase 25 family member</fullName>
    </submittedName>
</protein>
<dbReference type="PANTHER" id="PTHR10730">
    <property type="entry name" value="PROCOLLAGEN-LYSINE,2-OXOGLUTARATE 5-DIOXYGENASE/GLYCOSYLTRANSFERASE 25 FAMILY MEMBER"/>
    <property type="match status" value="1"/>
</dbReference>
<keyword evidence="4" id="KW-0732">Signal</keyword>
<feature type="signal peptide" evidence="4">
    <location>
        <begin position="1"/>
        <end position="21"/>
    </location>
</feature>
<dbReference type="GO" id="GO:0050211">
    <property type="term" value="F:procollagen galactosyltransferase activity"/>
    <property type="evidence" value="ECO:0007669"/>
    <property type="project" value="TreeGrafter"/>
</dbReference>
<evidence type="ECO:0000256" key="1">
    <source>
        <dbReference type="ARBA" id="ARBA00006721"/>
    </source>
</evidence>
<name>A0A0R3U8X7_MESCO</name>
<dbReference type="CDD" id="cd06532">
    <property type="entry name" value="Glyco_transf_25"/>
    <property type="match status" value="1"/>
</dbReference>
<dbReference type="PANTHER" id="PTHR10730:SF53">
    <property type="entry name" value="GLYCOSYLTRANSFERASE 25 FAMILY MEMBER"/>
    <property type="match status" value="1"/>
</dbReference>
<reference evidence="6 7" key="1">
    <citation type="submission" date="2018-10" db="EMBL/GenBank/DDBJ databases">
        <authorList>
            <consortium name="Pathogen Informatics"/>
        </authorList>
    </citation>
    <scope>NUCLEOTIDE SEQUENCE [LARGE SCALE GENOMIC DNA]</scope>
</reference>
<feature type="chain" id="PRO_5043132245" evidence="4">
    <location>
        <begin position="22"/>
        <end position="608"/>
    </location>
</feature>
<dbReference type="AlphaFoldDB" id="A0A0R3U8X7"/>
<evidence type="ECO:0000313" key="8">
    <source>
        <dbReference type="WBParaSite" id="MCU_010767-RA"/>
    </source>
</evidence>
<dbReference type="WBParaSite" id="MCU_010767-RA">
    <property type="protein sequence ID" value="MCU_010767-RA"/>
    <property type="gene ID" value="MCU_010767"/>
</dbReference>
<dbReference type="Pfam" id="PF01755">
    <property type="entry name" value="Glyco_transf_25"/>
    <property type="match status" value="1"/>
</dbReference>
<proteinExistence type="inferred from homology"/>
<organism evidence="8">
    <name type="scientific">Mesocestoides corti</name>
    <name type="common">Flatworm</name>
    <dbReference type="NCBI Taxonomy" id="53468"/>
    <lineage>
        <taxon>Eukaryota</taxon>
        <taxon>Metazoa</taxon>
        <taxon>Spiralia</taxon>
        <taxon>Lophotrochozoa</taxon>
        <taxon>Platyhelminthes</taxon>
        <taxon>Cestoda</taxon>
        <taxon>Eucestoda</taxon>
        <taxon>Cyclophyllidea</taxon>
        <taxon>Mesocestoididae</taxon>
        <taxon>Mesocestoides</taxon>
    </lineage>
</organism>
<evidence type="ECO:0000256" key="3">
    <source>
        <dbReference type="ARBA" id="ARBA00022679"/>
    </source>
</evidence>
<evidence type="ECO:0000259" key="5">
    <source>
        <dbReference type="Pfam" id="PF01755"/>
    </source>
</evidence>
<accession>A0A0R3U8X7</accession>
<dbReference type="SUPFAM" id="SSF53448">
    <property type="entry name" value="Nucleotide-diphospho-sugar transferases"/>
    <property type="match status" value="1"/>
</dbReference>
<evidence type="ECO:0000256" key="4">
    <source>
        <dbReference type="SAM" id="SignalP"/>
    </source>
</evidence>
<keyword evidence="7" id="KW-1185">Reference proteome</keyword>
<dbReference type="InterPro" id="IPR002654">
    <property type="entry name" value="Glyco_trans_25"/>
</dbReference>
<dbReference type="EMBL" id="UXSR01000743">
    <property type="protein sequence ID" value="VDD77357.1"/>
    <property type="molecule type" value="Genomic_DNA"/>
</dbReference>
<dbReference type="OrthoDB" id="47375at2759"/>
<dbReference type="InterPro" id="IPR050757">
    <property type="entry name" value="Collagen_mod_GT25"/>
</dbReference>
<feature type="domain" description="Glycosyl transferase family 25" evidence="5">
    <location>
        <begin position="357"/>
        <end position="538"/>
    </location>
</feature>
<dbReference type="Gene3D" id="3.90.550.10">
    <property type="entry name" value="Spore Coat Polysaccharide Biosynthesis Protein SpsA, Chain A"/>
    <property type="match status" value="1"/>
</dbReference>
<keyword evidence="3" id="KW-0808">Transferase</keyword>
<dbReference type="STRING" id="53468.A0A0R3U8X7"/>